<keyword evidence="2" id="KW-0472">Membrane</keyword>
<name>A0ABU7JUV3_9NOCA</name>
<dbReference type="Proteomes" id="UP001331936">
    <property type="component" value="Unassembled WGS sequence"/>
</dbReference>
<feature type="transmembrane region" description="Helical" evidence="2">
    <location>
        <begin position="58"/>
        <end position="80"/>
    </location>
</feature>
<gene>
    <name evidence="3" type="ORF">Q8814_13275</name>
</gene>
<evidence type="ECO:0000256" key="1">
    <source>
        <dbReference type="SAM" id="MobiDB-lite"/>
    </source>
</evidence>
<reference evidence="3 4" key="1">
    <citation type="submission" date="2023-08" db="EMBL/GenBank/DDBJ databases">
        <authorList>
            <person name="Girao M."/>
            <person name="Carvalho M.F."/>
        </authorList>
    </citation>
    <scope>NUCLEOTIDE SEQUENCE [LARGE SCALE GENOMIC DNA]</scope>
    <source>
        <strain evidence="3 4">CC-R104</strain>
    </source>
</reference>
<sequence length="81" mass="8139">MSVSDPEPHGNTDPDPNVTPDLEPGGGVSPGSTPPDSAGTSGLSAPEPDTRKHFPATGWLTIAAAVVIVLIFVAVIIAVIL</sequence>
<keyword evidence="4" id="KW-1185">Reference proteome</keyword>
<evidence type="ECO:0000256" key="2">
    <source>
        <dbReference type="SAM" id="Phobius"/>
    </source>
</evidence>
<comment type="caution">
    <text evidence="3">The sequence shown here is derived from an EMBL/GenBank/DDBJ whole genome shotgun (WGS) entry which is preliminary data.</text>
</comment>
<dbReference type="InterPro" id="IPR045512">
    <property type="entry name" value="DUF6480"/>
</dbReference>
<evidence type="ECO:0000313" key="3">
    <source>
        <dbReference type="EMBL" id="MEE2033072.1"/>
    </source>
</evidence>
<proteinExistence type="predicted"/>
<keyword evidence="2" id="KW-0812">Transmembrane</keyword>
<feature type="compositionally biased region" description="Basic and acidic residues" evidence="1">
    <location>
        <begin position="1"/>
        <end position="12"/>
    </location>
</feature>
<protein>
    <submittedName>
        <fullName evidence="3">DUF6480 family protein</fullName>
    </submittedName>
</protein>
<keyword evidence="2" id="KW-1133">Transmembrane helix</keyword>
<evidence type="ECO:0000313" key="4">
    <source>
        <dbReference type="Proteomes" id="UP001331936"/>
    </source>
</evidence>
<feature type="region of interest" description="Disordered" evidence="1">
    <location>
        <begin position="1"/>
        <end position="52"/>
    </location>
</feature>
<dbReference type="EMBL" id="JAUZMZ010000067">
    <property type="protein sequence ID" value="MEE2033072.1"/>
    <property type="molecule type" value="Genomic_DNA"/>
</dbReference>
<organism evidence="3 4">
    <name type="scientific">Rhodococcus chondri</name>
    <dbReference type="NCBI Taxonomy" id="3065941"/>
    <lineage>
        <taxon>Bacteria</taxon>
        <taxon>Bacillati</taxon>
        <taxon>Actinomycetota</taxon>
        <taxon>Actinomycetes</taxon>
        <taxon>Mycobacteriales</taxon>
        <taxon>Nocardiaceae</taxon>
        <taxon>Rhodococcus</taxon>
    </lineage>
</organism>
<dbReference type="Pfam" id="PF20088">
    <property type="entry name" value="DUF6480"/>
    <property type="match status" value="1"/>
</dbReference>
<accession>A0ABU7JUV3</accession>
<dbReference type="RefSeq" id="WP_330152487.1">
    <property type="nucleotide sequence ID" value="NZ_JAUZMZ010000067.1"/>
</dbReference>